<evidence type="ECO:0008006" key="6">
    <source>
        <dbReference type="Google" id="ProtNLM"/>
    </source>
</evidence>
<dbReference type="Gene3D" id="1.25.40.420">
    <property type="match status" value="1"/>
</dbReference>
<dbReference type="Pfam" id="PF00651">
    <property type="entry name" value="BTB"/>
    <property type="match status" value="1"/>
</dbReference>
<feature type="domain" description="MATH" evidence="4">
    <location>
        <begin position="1"/>
        <end position="119"/>
    </location>
</feature>
<dbReference type="InterPro" id="IPR045005">
    <property type="entry name" value="BPM1-6"/>
</dbReference>
<dbReference type="InterPro" id="IPR000210">
    <property type="entry name" value="BTB/POZ_dom"/>
</dbReference>
<proteinExistence type="inferred from homology"/>
<dbReference type="Gene3D" id="2.60.210.10">
    <property type="entry name" value="Apoptosis, Tumor Necrosis Factor Receptor Associated Protein 2, Chain A"/>
    <property type="match status" value="1"/>
</dbReference>
<dbReference type="AlphaFoldDB" id="A0A368RP83"/>
<evidence type="ECO:0000259" key="3">
    <source>
        <dbReference type="PROSITE" id="PS50097"/>
    </source>
</evidence>
<reference evidence="5" key="2">
    <citation type="submission" date="2015-07" db="EMBL/GenBank/DDBJ databases">
        <authorList>
            <person name="Noorani M."/>
        </authorList>
    </citation>
    <scope>NUCLEOTIDE SEQUENCE</scope>
    <source>
        <strain evidence="5">Yugu1</strain>
    </source>
</reference>
<dbReference type="STRING" id="4555.A0A368RP83"/>
<dbReference type="Pfam" id="PF22486">
    <property type="entry name" value="MATH_2"/>
    <property type="match status" value="1"/>
</dbReference>
<dbReference type="GO" id="GO:0016567">
    <property type="term" value="P:protein ubiquitination"/>
    <property type="evidence" value="ECO:0007669"/>
    <property type="project" value="InterPro"/>
</dbReference>
<dbReference type="SUPFAM" id="SSF54695">
    <property type="entry name" value="POZ domain"/>
    <property type="match status" value="1"/>
</dbReference>
<dbReference type="InterPro" id="IPR056423">
    <property type="entry name" value="BACK_BPM_SPOP"/>
</dbReference>
<evidence type="ECO:0000256" key="2">
    <source>
        <dbReference type="ARBA" id="ARBA00010846"/>
    </source>
</evidence>
<protein>
    <recommendedName>
        <fullName evidence="6">BTB domain-containing protein</fullName>
    </recommendedName>
</protein>
<dbReference type="CDD" id="cd00121">
    <property type="entry name" value="MATH"/>
    <property type="match status" value="1"/>
</dbReference>
<comment type="similarity">
    <text evidence="2">Belongs to the Tdpoz family.</text>
</comment>
<accession>A0A368RP83</accession>
<name>A0A368RP83_SETIT</name>
<gene>
    <name evidence="5" type="ORF">SETIT_6G216700v2</name>
</gene>
<dbReference type="InterPro" id="IPR002083">
    <property type="entry name" value="MATH/TRAF_dom"/>
</dbReference>
<dbReference type="SMART" id="SM00225">
    <property type="entry name" value="BTB"/>
    <property type="match status" value="1"/>
</dbReference>
<dbReference type="PANTHER" id="PTHR26379">
    <property type="entry name" value="BTB/POZ AND MATH DOMAIN-CONTAINING PROTEIN 1"/>
    <property type="match status" value="1"/>
</dbReference>
<organism evidence="5">
    <name type="scientific">Setaria italica</name>
    <name type="common">Foxtail millet</name>
    <name type="synonym">Panicum italicum</name>
    <dbReference type="NCBI Taxonomy" id="4555"/>
    <lineage>
        <taxon>Eukaryota</taxon>
        <taxon>Viridiplantae</taxon>
        <taxon>Streptophyta</taxon>
        <taxon>Embryophyta</taxon>
        <taxon>Tracheophyta</taxon>
        <taxon>Spermatophyta</taxon>
        <taxon>Magnoliopsida</taxon>
        <taxon>Liliopsida</taxon>
        <taxon>Poales</taxon>
        <taxon>Poaceae</taxon>
        <taxon>PACMAD clade</taxon>
        <taxon>Panicoideae</taxon>
        <taxon>Panicodae</taxon>
        <taxon>Paniceae</taxon>
        <taxon>Cenchrinae</taxon>
        <taxon>Setaria</taxon>
    </lineage>
</organism>
<dbReference type="Pfam" id="PF24570">
    <property type="entry name" value="BACK_BPM_SPOP"/>
    <property type="match status" value="1"/>
</dbReference>
<dbReference type="SUPFAM" id="SSF49599">
    <property type="entry name" value="TRAF domain-like"/>
    <property type="match status" value="1"/>
</dbReference>
<dbReference type="Gene3D" id="3.30.710.10">
    <property type="entry name" value="Potassium Channel Kv1.1, Chain A"/>
    <property type="match status" value="1"/>
</dbReference>
<dbReference type="OrthoDB" id="598013at2759"/>
<dbReference type="PROSITE" id="PS50144">
    <property type="entry name" value="MATH"/>
    <property type="match status" value="1"/>
</dbReference>
<feature type="domain" description="BTB" evidence="3">
    <location>
        <begin position="149"/>
        <end position="216"/>
    </location>
</feature>
<reference evidence="5" key="1">
    <citation type="journal article" date="2012" name="Nat. Biotechnol.">
        <title>Reference genome sequence of the model plant Setaria.</title>
        <authorList>
            <person name="Bennetzen J.L."/>
            <person name="Schmutz J."/>
            <person name="Wang H."/>
            <person name="Percifield R."/>
            <person name="Hawkins J."/>
            <person name="Pontaroli A.C."/>
            <person name="Estep M."/>
            <person name="Feng L."/>
            <person name="Vaughn J.N."/>
            <person name="Grimwood J."/>
            <person name="Jenkins J."/>
            <person name="Barry K."/>
            <person name="Lindquist E."/>
            <person name="Hellsten U."/>
            <person name="Deshpande S."/>
            <person name="Wang X."/>
            <person name="Wu X."/>
            <person name="Mitros T."/>
            <person name="Triplett J."/>
            <person name="Yang X."/>
            <person name="Ye C.Y."/>
            <person name="Mauro-Herrera M."/>
            <person name="Wang L."/>
            <person name="Li P."/>
            <person name="Sharma M."/>
            <person name="Sharma R."/>
            <person name="Ronald P.C."/>
            <person name="Panaud O."/>
            <person name="Kellogg E.A."/>
            <person name="Brutnell T.P."/>
            <person name="Doust A.N."/>
            <person name="Tuskan G.A."/>
            <person name="Rokhsar D."/>
            <person name="Devos K.M."/>
        </authorList>
    </citation>
    <scope>NUCLEOTIDE SEQUENCE [LARGE SCALE GENOMIC DNA]</scope>
    <source>
        <strain evidence="5">Yugu1</strain>
    </source>
</reference>
<sequence length="317" mass="35705">MLDARFLKLKLDYTEIKDLAVGEPFWRVNCYPHRYSKEFAPQHLSIYLRLVSESENVKAIFEAFVMDKNGKPSSSSHPWRRGLLVYTPSKEWGWHQFMKGTDIESIYVTDGSVTIVCGVIITHDDDPLDVPPSDMGSHLGRLLNSNDGSDVSFIIKGETFLAHRALLAARSPVFKAQLLGSMADAKMTSITMHDISAATFKAMLRFMYTDTLPADDELGASPLTEVFQDLLAMADRYALDRLKLICARKLWENLSTENVGATLACAETYNCPELKRKCITFVAKDENLKKTVLTDGFLQLVQKYPSIVAEMREKFGE</sequence>
<dbReference type="PANTHER" id="PTHR26379:SF287">
    <property type="entry name" value="BTB DOMAIN-CONTAINING PROTEIN"/>
    <property type="match status" value="1"/>
</dbReference>
<evidence type="ECO:0000256" key="1">
    <source>
        <dbReference type="ARBA" id="ARBA00004906"/>
    </source>
</evidence>
<dbReference type="EMBL" id="CM003533">
    <property type="protein sequence ID" value="RCV31918.1"/>
    <property type="molecule type" value="Genomic_DNA"/>
</dbReference>
<comment type="pathway">
    <text evidence="1">Protein modification; protein ubiquitination.</text>
</comment>
<dbReference type="InterPro" id="IPR008974">
    <property type="entry name" value="TRAF-like"/>
</dbReference>
<evidence type="ECO:0000259" key="4">
    <source>
        <dbReference type="PROSITE" id="PS50144"/>
    </source>
</evidence>
<evidence type="ECO:0000313" key="5">
    <source>
        <dbReference type="EMBL" id="RCV31918.1"/>
    </source>
</evidence>
<dbReference type="PROSITE" id="PS50097">
    <property type="entry name" value="BTB"/>
    <property type="match status" value="1"/>
</dbReference>
<dbReference type="InterPro" id="IPR011333">
    <property type="entry name" value="SKP1/BTB/POZ_sf"/>
</dbReference>